<dbReference type="Proteomes" id="UP000078561">
    <property type="component" value="Unassembled WGS sequence"/>
</dbReference>
<dbReference type="InterPro" id="IPR036770">
    <property type="entry name" value="Ankyrin_rpt-contain_sf"/>
</dbReference>
<feature type="compositionally biased region" description="Polar residues" evidence="2">
    <location>
        <begin position="101"/>
        <end position="121"/>
    </location>
</feature>
<feature type="compositionally biased region" description="Polar residues" evidence="2">
    <location>
        <begin position="172"/>
        <end position="192"/>
    </location>
</feature>
<organism evidence="4">
    <name type="scientific">Absidia glauca</name>
    <name type="common">Pin mould</name>
    <dbReference type="NCBI Taxonomy" id="4829"/>
    <lineage>
        <taxon>Eukaryota</taxon>
        <taxon>Fungi</taxon>
        <taxon>Fungi incertae sedis</taxon>
        <taxon>Mucoromycota</taxon>
        <taxon>Mucoromycotina</taxon>
        <taxon>Mucoromycetes</taxon>
        <taxon>Mucorales</taxon>
        <taxon>Cunninghamellaceae</taxon>
        <taxon>Absidia</taxon>
    </lineage>
</organism>
<dbReference type="AlphaFoldDB" id="A0A168QHV8"/>
<keyword evidence="1" id="KW-0040">ANK repeat</keyword>
<dbReference type="GO" id="GO:0051020">
    <property type="term" value="F:GTPase binding"/>
    <property type="evidence" value="ECO:0007669"/>
    <property type="project" value="TreeGrafter"/>
</dbReference>
<feature type="region of interest" description="Disordered" evidence="2">
    <location>
        <begin position="172"/>
        <end position="193"/>
    </location>
</feature>
<dbReference type="OMA" id="IMWIPAN"/>
<proteinExistence type="predicted"/>
<dbReference type="InterPro" id="IPR052072">
    <property type="entry name" value="Vascular_dev_regulator"/>
</dbReference>
<feature type="region of interest" description="Disordered" evidence="2">
    <location>
        <begin position="28"/>
        <end position="55"/>
    </location>
</feature>
<dbReference type="PANTHER" id="PTHR16027">
    <property type="entry name" value="DILUTE DOMAIN-CONTAINING PROTEIN YPR089W"/>
    <property type="match status" value="1"/>
</dbReference>
<feature type="region of interest" description="Disordered" evidence="2">
    <location>
        <begin position="79"/>
        <end position="127"/>
    </location>
</feature>
<feature type="repeat" description="ANK" evidence="1">
    <location>
        <begin position="270"/>
        <end position="302"/>
    </location>
</feature>
<evidence type="ECO:0000313" key="5">
    <source>
        <dbReference type="Proteomes" id="UP000078561"/>
    </source>
</evidence>
<keyword evidence="5" id="KW-1185">Reference proteome</keyword>
<dbReference type="InterPro" id="IPR002110">
    <property type="entry name" value="Ankyrin_rpt"/>
</dbReference>
<dbReference type="SUPFAM" id="SSF48403">
    <property type="entry name" value="Ankyrin repeat"/>
    <property type="match status" value="1"/>
</dbReference>
<evidence type="ECO:0000313" key="4">
    <source>
        <dbReference type="EMBL" id="SAM04738.1"/>
    </source>
</evidence>
<dbReference type="PANTHER" id="PTHR16027:SF6">
    <property type="entry name" value="DILUTE DOMAIN-CONTAINING PROTEIN"/>
    <property type="match status" value="1"/>
</dbReference>
<gene>
    <name evidence="4" type="primary">ABSGL_10604.1 scaffold 12026</name>
</gene>
<evidence type="ECO:0000256" key="2">
    <source>
        <dbReference type="SAM" id="MobiDB-lite"/>
    </source>
</evidence>
<dbReference type="SMART" id="SM01132">
    <property type="entry name" value="DIL"/>
    <property type="match status" value="1"/>
</dbReference>
<feature type="region of interest" description="Disordered" evidence="2">
    <location>
        <begin position="882"/>
        <end position="914"/>
    </location>
</feature>
<evidence type="ECO:0000259" key="3">
    <source>
        <dbReference type="PROSITE" id="PS51126"/>
    </source>
</evidence>
<accession>A0A168QHV8</accession>
<dbReference type="EMBL" id="LT554414">
    <property type="protein sequence ID" value="SAM04738.1"/>
    <property type="molecule type" value="Genomic_DNA"/>
</dbReference>
<feature type="compositionally biased region" description="Low complexity" evidence="2">
    <location>
        <begin position="882"/>
        <end position="897"/>
    </location>
</feature>
<feature type="compositionally biased region" description="Acidic residues" evidence="2">
    <location>
        <begin position="427"/>
        <end position="446"/>
    </location>
</feature>
<protein>
    <recommendedName>
        <fullName evidence="3">Dilute domain-containing protein</fullName>
    </recommendedName>
</protein>
<dbReference type="OrthoDB" id="426293at2759"/>
<dbReference type="Pfam" id="PF12796">
    <property type="entry name" value="Ank_2"/>
    <property type="match status" value="1"/>
</dbReference>
<feature type="domain" description="Dilute" evidence="3">
    <location>
        <begin position="545"/>
        <end position="824"/>
    </location>
</feature>
<dbReference type="PROSITE" id="PS50297">
    <property type="entry name" value="ANK_REP_REGION"/>
    <property type="match status" value="1"/>
</dbReference>
<evidence type="ECO:0000256" key="1">
    <source>
        <dbReference type="PROSITE-ProRule" id="PRU00023"/>
    </source>
</evidence>
<dbReference type="InParanoid" id="A0A168QHV8"/>
<dbReference type="Pfam" id="PF01843">
    <property type="entry name" value="DIL"/>
    <property type="match status" value="1"/>
</dbReference>
<dbReference type="Gene3D" id="1.25.40.20">
    <property type="entry name" value="Ankyrin repeat-containing domain"/>
    <property type="match status" value="1"/>
</dbReference>
<dbReference type="PROSITE" id="PS51126">
    <property type="entry name" value="DILUTE"/>
    <property type="match status" value="1"/>
</dbReference>
<feature type="region of interest" description="Disordered" evidence="2">
    <location>
        <begin position="142"/>
        <end position="161"/>
    </location>
</feature>
<dbReference type="STRING" id="4829.A0A168QHV8"/>
<name>A0A168QHV8_ABSGL</name>
<reference evidence="4" key="1">
    <citation type="submission" date="2016-04" db="EMBL/GenBank/DDBJ databases">
        <authorList>
            <person name="Evans L.H."/>
            <person name="Alamgir A."/>
            <person name="Owens N."/>
            <person name="Weber N.D."/>
            <person name="Virtaneva K."/>
            <person name="Barbian K."/>
            <person name="Babar A."/>
            <person name="Rosenke K."/>
        </authorList>
    </citation>
    <scope>NUCLEOTIDE SEQUENCE [LARGE SCALE GENOMIC DNA]</scope>
    <source>
        <strain evidence="4">CBS 101.48</strain>
    </source>
</reference>
<dbReference type="PROSITE" id="PS50088">
    <property type="entry name" value="ANK_REPEAT"/>
    <property type="match status" value="1"/>
</dbReference>
<sequence>MEKPSQKPRPVSAQRSMSVMTIDTAIAQNAYTPQLRRNHSVAQPRPRSVYSSEPVMSPDELTAKIADSFQQFSSMLNQMQKTAPNSRKEQQPHSPDISRPATPSSNKLLGSNINSKRNSGGSKRHSLREDYTNKNAILSPISLVSPSPLNTTTPTKPNNGLQQEVFISPLDNSSQLNQQPQPRKNLPLSNTKKWTKKVQDEQLVNKFLRAASNGDTQLVQDLMHKCKDLIYAADDEEGSTGLIYATCFGHLVTVEALLKAKAPIDEPDNLGWTPLMWATVNQHDAIVDLLLREGAIPETPSAKGSTAFDFVIGGDSTVSSLLQPSSNSSRRHNLTMNRRVKRKKSKRLLLKSARRQSTPVFTSNSIVSPVSATSIKKPSFQHSGMDAYTHFMTTESDRHRLLTQRHELFYDALLNLGHGTATHLDDAENSGNDDDDDDDDDDGDDGNDLQNLAKYESCIRSSHTFVWDTCLVDQMFVFSMDDLGSILDVALETKSIPKMTAATTNKDEIMWIPANLLFLCARFACYYACRGVLEQFFDVTVARLTKVIKQSAKDTHLLHYWMTNLYQLLLYLKRDIGLERSTEKQQQRLVDLMVDLYTLSIKDCERRLDKLIESALLDYEPIQDMLPVDFADSSDWSKFFQRRGSTRVSMDSQGGLAADGGGSSDGGNGGGPLAITAALNGIHDMMATVYELPDYLVKHTMVQCLYYVLCEGFNQMLANKKYLCRSKALHIRLNVSALEEWARRHGHVDPSYGVLGLDRLAELLQLLQCLSELTDVAVFESTCRGLSLLNAIQVKRCVVNYRYETQEPQLPKYVAEWVTQWAQDQQEADGIPQTLNRNIQHLKDRLFDKQVDQQQSGDMAHNGLLLVDSRWILPFNQQIFTSPTTTGTASSPQTPSSESMYQEIKQKAKREKKGSLVRIPSLPYKLIDRLDKKHHK</sequence>
<feature type="region of interest" description="Disordered" evidence="2">
    <location>
        <begin position="424"/>
        <end position="446"/>
    </location>
</feature>
<dbReference type="SMART" id="SM00248">
    <property type="entry name" value="ANK"/>
    <property type="match status" value="2"/>
</dbReference>
<dbReference type="InterPro" id="IPR002710">
    <property type="entry name" value="Dilute_dom"/>
</dbReference>